<dbReference type="InterPro" id="IPR014777">
    <property type="entry name" value="4pyrrole_Mease_sub1"/>
</dbReference>
<dbReference type="InterPro" id="IPR006363">
    <property type="entry name" value="Cbl_synth_CobJ/CibH_dom"/>
</dbReference>
<sequence>MSEAAVRVGKLWGVGLGPGDSELVTVKAARVIGDADVVAYHCARHGRSIARGVAQPYLSSGQIEERLMYPVTVETTDHPGGYAGALADFYTESAQRLAVHLAAGRDVVLLAEGDPLFFSSYMHMHKRLAPHFPAEIIPGVTSVSAASAAIGVPLVEGEENLTVLPGTAPKAELVAKLRAGHALAIMKLGRTFPTVVAALEESGRLDEAWYVERASTSQQRVARVVDVDPASVPYFSLIVVPSPMNRDWVGDRVEVPDAASTPGCVTVVGLGPGDDAQTTPQVSAALAEATDLIGYKTYLARLTARPGQRVHASDNQVESERAEFALSLAERGARVAVVSSGDPGIFAMATAVAEIAAEPRWHDVAVRVLPGVTAATAVAAAFGAPLGHDLAIVSLSDRLKPWEVIAERIRAAVTADLVVAIYNPGSSQRTWQVGELKALLQQHLPGDRVVLLGRDVGGPTQSTRVTSVDELDPTVVDMRTLIIVGSSTTRVVERSAGDVVFTPRHYS</sequence>
<dbReference type="InterPro" id="IPR012382">
    <property type="entry name" value="CobI/CbiL"/>
</dbReference>
<keyword evidence="3" id="KW-0169">Cobalamin biosynthesis</keyword>
<dbReference type="SUPFAM" id="SSF53790">
    <property type="entry name" value="Tetrapyrrole methylase"/>
    <property type="match status" value="2"/>
</dbReference>
<dbReference type="InterPro" id="IPR035996">
    <property type="entry name" value="4pyrrol_Methylase_sf"/>
</dbReference>
<dbReference type="GO" id="GO:0030788">
    <property type="term" value="F:precorrin-2 C20-methyltransferase activity"/>
    <property type="evidence" value="ECO:0007669"/>
    <property type="project" value="InterPro"/>
</dbReference>
<evidence type="ECO:0000256" key="4">
    <source>
        <dbReference type="ARBA" id="ARBA00022603"/>
    </source>
</evidence>
<dbReference type="NCBIfam" id="NF004647">
    <property type="entry name" value="PRK05990.1"/>
    <property type="match status" value="1"/>
</dbReference>
<comment type="similarity">
    <text evidence="2 7">Belongs to the precorrin methyltransferase family.</text>
</comment>
<evidence type="ECO:0000313" key="9">
    <source>
        <dbReference type="EMBL" id="NMO00007.1"/>
    </source>
</evidence>
<keyword evidence="4 7" id="KW-0489">Methyltransferase</keyword>
<dbReference type="CDD" id="cd11646">
    <property type="entry name" value="Precorrin_3B_C17_MT"/>
    <property type="match status" value="1"/>
</dbReference>
<dbReference type="Gene3D" id="3.30.950.10">
    <property type="entry name" value="Methyltransferase, Cobalt-precorrin-4 Transmethylase, Domain 2"/>
    <property type="match status" value="2"/>
</dbReference>
<accession>A0A848KPY3</accession>
<keyword evidence="5 7" id="KW-0808">Transferase</keyword>
<dbReference type="PANTHER" id="PTHR47036:SF1">
    <property type="entry name" value="COBALT-FACTOR III C(17)-METHYLTRANSFERASE-RELATED"/>
    <property type="match status" value="1"/>
</dbReference>
<dbReference type="GO" id="GO:0009236">
    <property type="term" value="P:cobalamin biosynthetic process"/>
    <property type="evidence" value="ECO:0007669"/>
    <property type="project" value="UniProtKB-UniPathway"/>
</dbReference>
<dbReference type="Proteomes" id="UP000550729">
    <property type="component" value="Unassembled WGS sequence"/>
</dbReference>
<keyword evidence="10" id="KW-1185">Reference proteome</keyword>
<dbReference type="GO" id="GO:0032259">
    <property type="term" value="P:methylation"/>
    <property type="evidence" value="ECO:0007669"/>
    <property type="project" value="UniProtKB-KW"/>
</dbReference>
<dbReference type="InterPro" id="IPR051810">
    <property type="entry name" value="Precorrin_MeTrfase"/>
</dbReference>
<name>A0A848KPY3_9ACTN</name>
<evidence type="ECO:0000256" key="7">
    <source>
        <dbReference type="RuleBase" id="RU003960"/>
    </source>
</evidence>
<feature type="domain" description="Tetrapyrrole methylase" evidence="8">
    <location>
        <begin position="10"/>
        <end position="223"/>
    </location>
</feature>
<dbReference type="PROSITE" id="PS00840">
    <property type="entry name" value="SUMT_2"/>
    <property type="match status" value="1"/>
</dbReference>
<evidence type="ECO:0000313" key="10">
    <source>
        <dbReference type="Proteomes" id="UP000550729"/>
    </source>
</evidence>
<dbReference type="GO" id="GO:0030789">
    <property type="term" value="F:precorrin-3B C17-methyltransferase activity"/>
    <property type="evidence" value="ECO:0007669"/>
    <property type="project" value="UniProtKB-EC"/>
</dbReference>
<dbReference type="EC" id="2.1.1.131" evidence="9"/>
<dbReference type="EMBL" id="JABBNB010000001">
    <property type="protein sequence ID" value="NMO00007.1"/>
    <property type="molecule type" value="Genomic_DNA"/>
</dbReference>
<dbReference type="InterPro" id="IPR000878">
    <property type="entry name" value="4pyrrol_Mease"/>
</dbReference>
<dbReference type="Pfam" id="PF00590">
    <property type="entry name" value="TP_methylase"/>
    <property type="match status" value="2"/>
</dbReference>
<organism evidence="9 10">
    <name type="scientific">Gordonia asplenii</name>
    <dbReference type="NCBI Taxonomy" id="2725283"/>
    <lineage>
        <taxon>Bacteria</taxon>
        <taxon>Bacillati</taxon>
        <taxon>Actinomycetota</taxon>
        <taxon>Actinomycetes</taxon>
        <taxon>Mycobacteriales</taxon>
        <taxon>Gordoniaceae</taxon>
        <taxon>Gordonia</taxon>
    </lineage>
</organism>
<dbReference type="PROSITE" id="PS00839">
    <property type="entry name" value="SUMT_1"/>
    <property type="match status" value="1"/>
</dbReference>
<dbReference type="UniPathway" id="UPA00148"/>
<evidence type="ECO:0000256" key="3">
    <source>
        <dbReference type="ARBA" id="ARBA00022573"/>
    </source>
</evidence>
<keyword evidence="6" id="KW-0949">S-adenosyl-L-methionine</keyword>
<dbReference type="RefSeq" id="WP_170192473.1">
    <property type="nucleotide sequence ID" value="NZ_JABBNB010000001.1"/>
</dbReference>
<dbReference type="NCBIfam" id="TIGR01467">
    <property type="entry name" value="cobI_cbiL"/>
    <property type="match status" value="1"/>
</dbReference>
<dbReference type="InterPro" id="IPR003043">
    <property type="entry name" value="Uropor_MeTrfase_CS"/>
</dbReference>
<dbReference type="AlphaFoldDB" id="A0A848KPY3"/>
<protein>
    <submittedName>
        <fullName evidence="9">Precorrin-3B C(17)-methyltransferase</fullName>
        <ecNumber evidence="9">2.1.1.131</ecNumber>
    </submittedName>
</protein>
<feature type="domain" description="Tetrapyrrole methylase" evidence="8">
    <location>
        <begin position="265"/>
        <end position="471"/>
    </location>
</feature>
<dbReference type="PANTHER" id="PTHR47036">
    <property type="entry name" value="COBALT-FACTOR III C(17)-METHYLTRANSFERASE-RELATED"/>
    <property type="match status" value="1"/>
</dbReference>
<dbReference type="InterPro" id="IPR014776">
    <property type="entry name" value="4pyrrole_Mease_sub2"/>
</dbReference>
<dbReference type="Gene3D" id="3.40.1010.10">
    <property type="entry name" value="Cobalt-precorrin-4 Transmethylase, Domain 1"/>
    <property type="match status" value="2"/>
</dbReference>
<comment type="pathway">
    <text evidence="1">Cofactor biosynthesis; adenosylcobalamin biosynthesis.</text>
</comment>
<evidence type="ECO:0000256" key="2">
    <source>
        <dbReference type="ARBA" id="ARBA00005879"/>
    </source>
</evidence>
<comment type="caution">
    <text evidence="9">The sequence shown here is derived from an EMBL/GenBank/DDBJ whole genome shotgun (WGS) entry which is preliminary data.</text>
</comment>
<evidence type="ECO:0000259" key="8">
    <source>
        <dbReference type="Pfam" id="PF00590"/>
    </source>
</evidence>
<proteinExistence type="inferred from homology"/>
<dbReference type="InterPro" id="IPR006364">
    <property type="entry name" value="CobI/CbiL/CobIJ_dom"/>
</dbReference>
<dbReference type="CDD" id="cd11645">
    <property type="entry name" value="Precorrin_2_C20_MT"/>
    <property type="match status" value="1"/>
</dbReference>
<gene>
    <name evidence="9" type="primary">cobJ</name>
    <name evidence="9" type="ORF">HH308_02125</name>
</gene>
<evidence type="ECO:0000256" key="5">
    <source>
        <dbReference type="ARBA" id="ARBA00022679"/>
    </source>
</evidence>
<evidence type="ECO:0000256" key="6">
    <source>
        <dbReference type="ARBA" id="ARBA00022691"/>
    </source>
</evidence>
<evidence type="ECO:0000256" key="1">
    <source>
        <dbReference type="ARBA" id="ARBA00004953"/>
    </source>
</evidence>
<reference evidence="9 10" key="1">
    <citation type="submission" date="2020-04" db="EMBL/GenBank/DDBJ databases">
        <title>Gordonia sp. nov. TBRC 11910.</title>
        <authorList>
            <person name="Suriyachadkun C."/>
        </authorList>
    </citation>
    <scope>NUCLEOTIDE SEQUENCE [LARGE SCALE GENOMIC DNA]</scope>
    <source>
        <strain evidence="9 10">TBRC 11910</strain>
    </source>
</reference>
<dbReference type="NCBIfam" id="TIGR01466">
    <property type="entry name" value="cobJ_cbiH"/>
    <property type="match status" value="1"/>
</dbReference>